<reference evidence="1" key="1">
    <citation type="submission" date="2020-04" db="EMBL/GenBank/DDBJ databases">
        <authorList>
            <person name="Alioto T."/>
            <person name="Alioto T."/>
            <person name="Gomez Garrido J."/>
        </authorList>
    </citation>
    <scope>NUCLEOTIDE SEQUENCE</scope>
    <source>
        <strain evidence="1">A484AB</strain>
    </source>
</reference>
<proteinExistence type="predicted"/>
<evidence type="ECO:0000313" key="1">
    <source>
        <dbReference type="EMBL" id="CAB4042733.1"/>
    </source>
</evidence>
<evidence type="ECO:0000313" key="2">
    <source>
        <dbReference type="Proteomes" id="UP001152795"/>
    </source>
</evidence>
<sequence>MGKSKDKKKDGKSALNDDFITVQRLSAEVSGKAQKYARIGTHVFVPFEFDDLTIDNIKIACLKHFAVDPSMTCDVVAGEQGPSKAWDKTTTKIDIYSFNLDSMTWSSTPCPTDFVIEEEPFGVGGFRKAFKATSSAAEFSKTTWVVKTYLERSIDDIGATNQTVEQHTRKVVQMHYLARNYAARLHQELEQSSVSDVFGETLKYNKVFWGKD</sequence>
<gene>
    <name evidence="1" type="ORF">PACLA_8A007157</name>
</gene>
<accession>A0A6S7LSS6</accession>
<organism evidence="1 2">
    <name type="scientific">Paramuricea clavata</name>
    <name type="common">Red gorgonian</name>
    <name type="synonym">Violescent sea-whip</name>
    <dbReference type="NCBI Taxonomy" id="317549"/>
    <lineage>
        <taxon>Eukaryota</taxon>
        <taxon>Metazoa</taxon>
        <taxon>Cnidaria</taxon>
        <taxon>Anthozoa</taxon>
        <taxon>Octocorallia</taxon>
        <taxon>Malacalcyonacea</taxon>
        <taxon>Plexauridae</taxon>
        <taxon>Paramuricea</taxon>
    </lineage>
</organism>
<dbReference type="Proteomes" id="UP001152795">
    <property type="component" value="Unassembled WGS sequence"/>
</dbReference>
<dbReference type="Gene3D" id="3.30.200.20">
    <property type="entry name" value="Phosphorylase Kinase, domain 1"/>
    <property type="match status" value="1"/>
</dbReference>
<comment type="caution">
    <text evidence="1">The sequence shown here is derived from an EMBL/GenBank/DDBJ whole genome shotgun (WGS) entry which is preliminary data.</text>
</comment>
<dbReference type="InterPro" id="IPR011009">
    <property type="entry name" value="Kinase-like_dom_sf"/>
</dbReference>
<dbReference type="SUPFAM" id="SSF56112">
    <property type="entry name" value="Protein kinase-like (PK-like)"/>
    <property type="match status" value="1"/>
</dbReference>
<dbReference type="OrthoDB" id="301415at2759"/>
<name>A0A6S7LSS6_PARCT</name>
<dbReference type="AlphaFoldDB" id="A0A6S7LSS6"/>
<protein>
    <submittedName>
        <fullName evidence="1">Uncharacterized protein</fullName>
    </submittedName>
</protein>
<keyword evidence="2" id="KW-1185">Reference proteome</keyword>
<dbReference type="EMBL" id="CACRXK020030698">
    <property type="protein sequence ID" value="CAB4042733.1"/>
    <property type="molecule type" value="Genomic_DNA"/>
</dbReference>